<feature type="transmembrane region" description="Helical" evidence="4">
    <location>
        <begin position="207"/>
        <end position="228"/>
    </location>
</feature>
<sequence length="389" mass="37901">MVMENPAAERGAAWRLSLAVSCVGFGQSALLALIPVASERTGLGGTAMGGLAFLGALAFLVAAPLWGGLAGGRPLRRLYALLGGLMLLGHGLFAAALWSEGAAALALLGLSRLAYAAGAAGVMPLAQGALMGRTPEAARPAALGRVGAGLSLGRILGALAMLAGAAALAAPLLLLLASPLLLMAAPNWAAPGCGAPQPRPARGARPLLAVAFGVAFALGQIQIALGLLAQQRFGLSAGEAAALAGWTLALVALAAIATQGLVLPRLAPGLARNLRRGLAILTLGAAVMALSPGPALLMLGGVLAGIGTALATPHIAAWLAARTAPQAQGRAAGWLAGTQVIGQGAGGLAGGAAVALAPAAPFWACAAVTGAVLALSFRLTEDEAGPDSA</sequence>
<reference evidence="6" key="2">
    <citation type="submission" date="2021-08" db="EMBL/GenBank/DDBJ databases">
        <authorList>
            <person name="Tani A."/>
            <person name="Ola A."/>
            <person name="Ogura Y."/>
            <person name="Katsura K."/>
            <person name="Hayashi T."/>
        </authorList>
    </citation>
    <scope>NUCLEOTIDE SEQUENCE</scope>
    <source>
        <strain evidence="6">DSM 17168</strain>
    </source>
</reference>
<evidence type="ECO:0000256" key="3">
    <source>
        <dbReference type="ARBA" id="ARBA00023136"/>
    </source>
</evidence>
<accession>A0ABQ4SGV3</accession>
<feature type="transmembrane region" description="Helical" evidence="4">
    <location>
        <begin position="104"/>
        <end position="130"/>
    </location>
</feature>
<feature type="domain" description="Major facilitator superfamily (MFS) profile" evidence="5">
    <location>
        <begin position="203"/>
        <end position="389"/>
    </location>
</feature>
<dbReference type="InterPro" id="IPR011701">
    <property type="entry name" value="MFS"/>
</dbReference>
<feature type="transmembrane region" description="Helical" evidence="4">
    <location>
        <begin position="240"/>
        <end position="262"/>
    </location>
</feature>
<dbReference type="InterPro" id="IPR036259">
    <property type="entry name" value="MFS_trans_sf"/>
</dbReference>
<evidence type="ECO:0000259" key="5">
    <source>
        <dbReference type="PROSITE" id="PS50850"/>
    </source>
</evidence>
<evidence type="ECO:0000256" key="4">
    <source>
        <dbReference type="SAM" id="Phobius"/>
    </source>
</evidence>
<dbReference type="RefSeq" id="WP_238238467.1">
    <property type="nucleotide sequence ID" value="NZ_BPQQ01000055.1"/>
</dbReference>
<dbReference type="Pfam" id="PF07690">
    <property type="entry name" value="MFS_1"/>
    <property type="match status" value="1"/>
</dbReference>
<keyword evidence="2 4" id="KW-1133">Transmembrane helix</keyword>
<keyword evidence="1 4" id="KW-0812">Transmembrane</keyword>
<feature type="transmembrane region" description="Helical" evidence="4">
    <location>
        <begin position="46"/>
        <end position="66"/>
    </location>
</feature>
<keyword evidence="3 4" id="KW-0472">Membrane</keyword>
<dbReference type="PANTHER" id="PTHR23546:SF1">
    <property type="entry name" value="MEMBRANE PROTEIN"/>
    <property type="match status" value="1"/>
</dbReference>
<dbReference type="InterPro" id="IPR020846">
    <property type="entry name" value="MFS_dom"/>
</dbReference>
<reference evidence="6" key="1">
    <citation type="journal article" date="2021" name="Front. Microbiol.">
        <title>Comprehensive Comparative Genomics and Phenotyping of Methylobacterium Species.</title>
        <authorList>
            <person name="Alessa O."/>
            <person name="Ogura Y."/>
            <person name="Fujitani Y."/>
            <person name="Takami H."/>
            <person name="Hayashi T."/>
            <person name="Sahin N."/>
            <person name="Tani A."/>
        </authorList>
    </citation>
    <scope>NUCLEOTIDE SEQUENCE</scope>
    <source>
        <strain evidence="6">DSM 17168</strain>
    </source>
</reference>
<evidence type="ECO:0000256" key="1">
    <source>
        <dbReference type="ARBA" id="ARBA00022692"/>
    </source>
</evidence>
<keyword evidence="7" id="KW-1185">Reference proteome</keyword>
<feature type="transmembrane region" description="Helical" evidence="4">
    <location>
        <begin position="12"/>
        <end position="34"/>
    </location>
</feature>
<feature type="transmembrane region" description="Helical" evidence="4">
    <location>
        <begin position="78"/>
        <end position="98"/>
    </location>
</feature>
<protein>
    <recommendedName>
        <fullName evidence="5">Major facilitator superfamily (MFS) profile domain-containing protein</fullName>
    </recommendedName>
</protein>
<gene>
    <name evidence="6" type="ORF">GMJLKIPL_4332</name>
</gene>
<comment type="caution">
    <text evidence="6">The sequence shown here is derived from an EMBL/GenBank/DDBJ whole genome shotgun (WGS) entry which is preliminary data.</text>
</comment>
<evidence type="ECO:0000313" key="6">
    <source>
        <dbReference type="EMBL" id="GJE02384.1"/>
    </source>
</evidence>
<dbReference type="Gene3D" id="1.20.1250.20">
    <property type="entry name" value="MFS general substrate transporter like domains"/>
    <property type="match status" value="2"/>
</dbReference>
<feature type="transmembrane region" description="Helical" evidence="4">
    <location>
        <begin position="297"/>
        <end position="321"/>
    </location>
</feature>
<dbReference type="SUPFAM" id="SSF103473">
    <property type="entry name" value="MFS general substrate transporter"/>
    <property type="match status" value="1"/>
</dbReference>
<dbReference type="PROSITE" id="PS50850">
    <property type="entry name" value="MFS"/>
    <property type="match status" value="1"/>
</dbReference>
<dbReference type="Proteomes" id="UP001055153">
    <property type="component" value="Unassembled WGS sequence"/>
</dbReference>
<proteinExistence type="predicted"/>
<dbReference type="PANTHER" id="PTHR23546">
    <property type="entry name" value="TRANSPORT PROTEIN"/>
    <property type="match status" value="1"/>
</dbReference>
<organism evidence="6 7">
    <name type="scientific">Methylobacterium isbiliense</name>
    <dbReference type="NCBI Taxonomy" id="315478"/>
    <lineage>
        <taxon>Bacteria</taxon>
        <taxon>Pseudomonadati</taxon>
        <taxon>Pseudomonadota</taxon>
        <taxon>Alphaproteobacteria</taxon>
        <taxon>Hyphomicrobiales</taxon>
        <taxon>Methylobacteriaceae</taxon>
        <taxon>Methylobacterium</taxon>
    </lineage>
</organism>
<name>A0ABQ4SGV3_9HYPH</name>
<evidence type="ECO:0000313" key="7">
    <source>
        <dbReference type="Proteomes" id="UP001055153"/>
    </source>
</evidence>
<evidence type="ECO:0000256" key="2">
    <source>
        <dbReference type="ARBA" id="ARBA00022989"/>
    </source>
</evidence>
<dbReference type="EMBL" id="BPQQ01000055">
    <property type="protein sequence ID" value="GJE02384.1"/>
    <property type="molecule type" value="Genomic_DNA"/>
</dbReference>